<dbReference type="Proteomes" id="UP000250443">
    <property type="component" value="Unassembled WGS sequence"/>
</dbReference>
<organism evidence="2 3">
    <name type="scientific">Pseudomonas luteola</name>
    <dbReference type="NCBI Taxonomy" id="47886"/>
    <lineage>
        <taxon>Bacteria</taxon>
        <taxon>Pseudomonadati</taxon>
        <taxon>Pseudomonadota</taxon>
        <taxon>Gammaproteobacteria</taxon>
        <taxon>Pseudomonadales</taxon>
        <taxon>Pseudomonadaceae</taxon>
        <taxon>Pseudomonas</taxon>
    </lineage>
</organism>
<dbReference type="PANTHER" id="PTHR13696">
    <property type="entry name" value="P-LOOP CONTAINING NUCLEOSIDE TRIPHOSPHATE HYDROLASE"/>
    <property type="match status" value="1"/>
</dbReference>
<dbReference type="Gene3D" id="3.40.50.300">
    <property type="entry name" value="P-loop containing nucleotide triphosphate hydrolases"/>
    <property type="match status" value="1"/>
</dbReference>
<evidence type="ECO:0000313" key="3">
    <source>
        <dbReference type="Proteomes" id="UP000250443"/>
    </source>
</evidence>
<reference evidence="2 3" key="1">
    <citation type="submission" date="2018-06" db="EMBL/GenBank/DDBJ databases">
        <authorList>
            <consortium name="Pathogen Informatics"/>
            <person name="Doyle S."/>
        </authorList>
    </citation>
    <scope>NUCLEOTIDE SEQUENCE [LARGE SCALE GENOMIC DNA]</scope>
    <source>
        <strain evidence="2 3">NCTC11842</strain>
    </source>
</reference>
<dbReference type="Pfam" id="PF13614">
    <property type="entry name" value="AAA_31"/>
    <property type="match status" value="1"/>
</dbReference>
<evidence type="ECO:0000313" key="2">
    <source>
        <dbReference type="EMBL" id="SPZ02520.1"/>
    </source>
</evidence>
<dbReference type="InterPro" id="IPR027417">
    <property type="entry name" value="P-loop_NTPase"/>
</dbReference>
<proteinExistence type="predicted"/>
<feature type="domain" description="AAA" evidence="1">
    <location>
        <begin position="4"/>
        <end position="157"/>
    </location>
</feature>
<dbReference type="InterPro" id="IPR025669">
    <property type="entry name" value="AAA_dom"/>
</dbReference>
<dbReference type="InterPro" id="IPR050678">
    <property type="entry name" value="DNA_Partitioning_ATPase"/>
</dbReference>
<accession>A0A2X2E6U0</accession>
<dbReference type="PANTHER" id="PTHR13696:SF96">
    <property type="entry name" value="COBQ_COBB_MIND_PARA NUCLEOTIDE BINDING DOMAIN-CONTAINING PROTEIN"/>
    <property type="match status" value="1"/>
</dbReference>
<dbReference type="AlphaFoldDB" id="A0A2X2E6U0"/>
<dbReference type="CDD" id="cd02042">
    <property type="entry name" value="ParAB_family"/>
    <property type="match status" value="1"/>
</dbReference>
<gene>
    <name evidence="2" type="primary">soj_2</name>
    <name evidence="2" type="ORF">NCTC11842_00645</name>
</gene>
<evidence type="ECO:0000259" key="1">
    <source>
        <dbReference type="Pfam" id="PF13614"/>
    </source>
</evidence>
<dbReference type="EMBL" id="UAUF01000007">
    <property type="protein sequence ID" value="SPZ02520.1"/>
    <property type="molecule type" value="Genomic_DNA"/>
</dbReference>
<sequence>MKTEVCCVVSTKGGIGKTTLGASVGAISADAGIKTLLIDIDPQPSLSSFYPISNEARGGTYELIAFNETRPEYVISKSEIDNLSIIVSNDPGNQLNNMLLNAADGRLRLFNLVKAFKDDYELILLDTQGARSVLLEMAVLASTKAVSPITPDMLAAREFNRGTRQLLADLQPFANLGMPTPPISIVINQLNETRNARMVHEALISTFAEDSQISVMNSIIPDAVSFKNSATEGVPPHRLEYKRPTGRKTPSALEIIREVAKELFPQWADRYDALTESKVEFLVKGR</sequence>
<name>A0A2X2E6U0_PSELU</name>
<dbReference type="SUPFAM" id="SSF52540">
    <property type="entry name" value="P-loop containing nucleoside triphosphate hydrolases"/>
    <property type="match status" value="1"/>
</dbReference>
<dbReference type="RefSeq" id="WP_112297550.1">
    <property type="nucleotide sequence ID" value="NZ_UAUF01000007.1"/>
</dbReference>
<protein>
    <submittedName>
        <fullName evidence="2">Chromosome partitioning-like protein</fullName>
    </submittedName>
</protein>